<feature type="domain" description="Enolase C-terminal" evidence="3">
    <location>
        <begin position="256"/>
        <end position="461"/>
    </location>
</feature>
<dbReference type="Gene3D" id="3.20.20.120">
    <property type="entry name" value="Enolase-like C-terminal domain"/>
    <property type="match status" value="1"/>
</dbReference>
<dbReference type="GO" id="GO:0046872">
    <property type="term" value="F:metal ion binding"/>
    <property type="evidence" value="ECO:0007669"/>
    <property type="project" value="UniProtKB-KW"/>
</dbReference>
<dbReference type="PANTHER" id="PTHR48080">
    <property type="entry name" value="D-GALACTONATE DEHYDRATASE-RELATED"/>
    <property type="match status" value="1"/>
</dbReference>
<organism evidence="4 5">
    <name type="scientific">Gimesia chilikensis</name>
    <dbReference type="NCBI Taxonomy" id="2605989"/>
    <lineage>
        <taxon>Bacteria</taxon>
        <taxon>Pseudomonadati</taxon>
        <taxon>Planctomycetota</taxon>
        <taxon>Planctomycetia</taxon>
        <taxon>Planctomycetales</taxon>
        <taxon>Planctomycetaceae</taxon>
        <taxon>Gimesia</taxon>
    </lineage>
</organism>
<evidence type="ECO:0000313" key="5">
    <source>
        <dbReference type="Proteomes" id="UP000320421"/>
    </source>
</evidence>
<accession>A0A517PNJ0</accession>
<dbReference type="Pfam" id="PF13378">
    <property type="entry name" value="MR_MLE_C"/>
    <property type="match status" value="1"/>
</dbReference>
<dbReference type="EMBL" id="CP036266">
    <property type="protein sequence ID" value="QDT20933.1"/>
    <property type="molecule type" value="Genomic_DNA"/>
</dbReference>
<protein>
    <recommendedName>
        <fullName evidence="3">Enolase C-terminal domain-containing protein</fullName>
    </recommendedName>
</protein>
<evidence type="ECO:0000256" key="2">
    <source>
        <dbReference type="ARBA" id="ARBA00022723"/>
    </source>
</evidence>
<dbReference type="SUPFAM" id="SSF54826">
    <property type="entry name" value="Enolase N-terminal domain-like"/>
    <property type="match status" value="1"/>
</dbReference>
<dbReference type="Proteomes" id="UP000320421">
    <property type="component" value="Chromosome"/>
</dbReference>
<reference evidence="4 5" key="1">
    <citation type="submission" date="2019-02" db="EMBL/GenBank/DDBJ databases">
        <title>Deep-cultivation of Planctomycetes and their phenomic and genomic characterization uncovers novel biology.</title>
        <authorList>
            <person name="Wiegand S."/>
            <person name="Jogler M."/>
            <person name="Boedeker C."/>
            <person name="Pinto D."/>
            <person name="Vollmers J."/>
            <person name="Rivas-Marin E."/>
            <person name="Kohn T."/>
            <person name="Peeters S.H."/>
            <person name="Heuer A."/>
            <person name="Rast P."/>
            <person name="Oberbeckmann S."/>
            <person name="Bunk B."/>
            <person name="Jeske O."/>
            <person name="Meyerdierks A."/>
            <person name="Storesund J.E."/>
            <person name="Kallscheuer N."/>
            <person name="Luecker S."/>
            <person name="Lage O.M."/>
            <person name="Pohl T."/>
            <person name="Merkel B.J."/>
            <person name="Hornburger P."/>
            <person name="Mueller R.-W."/>
            <person name="Bruemmer F."/>
            <person name="Labrenz M."/>
            <person name="Spormann A.M."/>
            <person name="Op den Camp H."/>
            <person name="Overmann J."/>
            <person name="Amann R."/>
            <person name="Jetten M.S.M."/>
            <person name="Mascher T."/>
            <person name="Medema M.H."/>
            <person name="Devos D.P."/>
            <person name="Kaster A.-K."/>
            <person name="Ovreas L."/>
            <person name="Rohde M."/>
            <person name="Galperin M.Y."/>
            <person name="Jogler C."/>
        </authorList>
    </citation>
    <scope>NUCLEOTIDE SEQUENCE [LARGE SCALE GENOMIC DNA]</scope>
    <source>
        <strain evidence="4 5">HG66A1</strain>
    </source>
</reference>
<comment type="similarity">
    <text evidence="1">Belongs to the mandelate racemase/muconate lactonizing enzyme family.</text>
</comment>
<dbReference type="AlphaFoldDB" id="A0A517PNJ0"/>
<dbReference type="InterPro" id="IPR034593">
    <property type="entry name" value="DgoD-like"/>
</dbReference>
<dbReference type="InterPro" id="IPR029065">
    <property type="entry name" value="Enolase_C-like"/>
</dbReference>
<sequence>MEAFAMFYCQFPARCARPELHLGLSMWGSVVLIKVRKKCQALDILGVVDVKMGQEMIPAAFPFQLESLPKNPPRQRNPLVRAHNKSTAMNRISRRRFLRRSLAGVAGMGIMTMISDSIQAAEKKASPQHLRVEKIERTTVKVPYRDVPARNMARELPHWQYTEIVEVHLKSGHVGFGETLLYYTWNETSDEAVERAQGKNAAELMWDDDLGAGLQMALFDAVAKAAEVPVHALLGRKVHDKTPLSWWNIDTSVEDMALECAEAYKQGYMSYKTKGRPWYDVWAQVEEASKVVPKDFKIDMDFNDTLLDAERALPILEDLAQYPQVDIFESPIFQDDVAGNKILMAATDVNIAMHYGTPDPLIAIRENICDGFVIGHGARELMASGAVAAMADKPFWLQLVGTGITAAFSLHFGAVLSHATWPAVNCHQLYKYNLLTEPIVVKEGFAQVPDKPGLGYELNRDMLEKLRVEKPESRPEPPRLIETTWKDGRKMYFGNTGEVNFVLNPARDGNVPYFERGVDTRLVPNDGSKEWKELYQKSNTKPLLIKG</sequence>
<dbReference type="SUPFAM" id="SSF51604">
    <property type="entry name" value="Enolase C-terminal domain-like"/>
    <property type="match status" value="1"/>
</dbReference>
<proteinExistence type="inferred from homology"/>
<evidence type="ECO:0000313" key="4">
    <source>
        <dbReference type="EMBL" id="QDT20933.1"/>
    </source>
</evidence>
<dbReference type="InterPro" id="IPR029017">
    <property type="entry name" value="Enolase-like_N"/>
</dbReference>
<keyword evidence="2" id="KW-0479">Metal-binding</keyword>
<dbReference type="Gene3D" id="3.30.390.10">
    <property type="entry name" value="Enolase-like, N-terminal domain"/>
    <property type="match status" value="1"/>
</dbReference>
<name>A0A517PNJ0_9PLAN</name>
<dbReference type="PANTHER" id="PTHR48080:SF3">
    <property type="entry name" value="ENOLASE SUPERFAMILY MEMBER DDB_G0284701"/>
    <property type="match status" value="1"/>
</dbReference>
<keyword evidence="5" id="KW-1185">Reference proteome</keyword>
<evidence type="ECO:0000256" key="1">
    <source>
        <dbReference type="ARBA" id="ARBA00008031"/>
    </source>
</evidence>
<gene>
    <name evidence="4" type="ORF">HG66A1_27240</name>
</gene>
<evidence type="ECO:0000259" key="3">
    <source>
        <dbReference type="Pfam" id="PF13378"/>
    </source>
</evidence>
<dbReference type="InterPro" id="IPR036849">
    <property type="entry name" value="Enolase-like_C_sf"/>
</dbReference>